<dbReference type="CDD" id="cd00241">
    <property type="entry name" value="DOMON_like"/>
    <property type="match status" value="1"/>
</dbReference>
<dbReference type="Gene3D" id="2.60.40.1190">
    <property type="match status" value="1"/>
</dbReference>
<dbReference type="GO" id="GO:0030246">
    <property type="term" value="F:carbohydrate binding"/>
    <property type="evidence" value="ECO:0007669"/>
    <property type="project" value="InterPro"/>
</dbReference>
<dbReference type="EMBL" id="CP008849">
    <property type="protein sequence ID" value="AIG00511.1"/>
    <property type="molecule type" value="Genomic_DNA"/>
</dbReference>
<dbReference type="GO" id="GO:0016052">
    <property type="term" value="P:carbohydrate catabolic process"/>
    <property type="evidence" value="ECO:0007669"/>
    <property type="project" value="InterPro"/>
</dbReference>
<evidence type="ECO:0000259" key="2">
    <source>
        <dbReference type="Pfam" id="PF06452"/>
    </source>
</evidence>
<dbReference type="eggNOG" id="COG2133">
    <property type="taxonomic scope" value="Bacteria"/>
</dbReference>
<evidence type="ECO:0000313" key="4">
    <source>
        <dbReference type="Proteomes" id="UP000056090"/>
    </source>
</evidence>
<keyword evidence="4" id="KW-1185">Reference proteome</keyword>
<accession>A0A075P6F5</accession>
<dbReference type="GO" id="GO:0004553">
    <property type="term" value="F:hydrolase activity, hydrolyzing O-glycosyl compounds"/>
    <property type="evidence" value="ECO:0007669"/>
    <property type="project" value="InterPro"/>
</dbReference>
<evidence type="ECO:0000313" key="3">
    <source>
        <dbReference type="EMBL" id="AIG00511.1"/>
    </source>
</evidence>
<feature type="chain" id="PRO_5001708124" evidence="1">
    <location>
        <begin position="31"/>
        <end position="260"/>
    </location>
</feature>
<gene>
    <name evidence="3" type="ORF">EP13_18520</name>
</gene>
<feature type="signal peptide" evidence="1">
    <location>
        <begin position="1"/>
        <end position="30"/>
    </location>
</feature>
<dbReference type="Proteomes" id="UP000056090">
    <property type="component" value="Chromosome"/>
</dbReference>
<feature type="domain" description="Carbohydrate-binding" evidence="2">
    <location>
        <begin position="46"/>
        <end position="259"/>
    </location>
</feature>
<dbReference type="SUPFAM" id="SSF49344">
    <property type="entry name" value="CBD9-like"/>
    <property type="match status" value="1"/>
</dbReference>
<organism evidence="3 4">
    <name type="scientific">Alteromonas australica</name>
    <dbReference type="NCBI Taxonomy" id="589873"/>
    <lineage>
        <taxon>Bacteria</taxon>
        <taxon>Pseudomonadati</taxon>
        <taxon>Pseudomonadota</taxon>
        <taxon>Gammaproteobacteria</taxon>
        <taxon>Alteromonadales</taxon>
        <taxon>Alteromonadaceae</taxon>
        <taxon>Alteromonas/Salinimonas group</taxon>
        <taxon>Alteromonas</taxon>
    </lineage>
</organism>
<dbReference type="KEGG" id="aal:EP13_18520"/>
<dbReference type="AlphaFoldDB" id="A0A075P6F5"/>
<dbReference type="Pfam" id="PF06452">
    <property type="entry name" value="CBM9_1"/>
    <property type="match status" value="1"/>
</dbReference>
<sequence>MTRKRFKPVFNTLTKAVFIYSVLASGATFANMTEDEAAYVSTPPVIDGIADDDAWKDVKWNVMSSQMWGTLPEATDFSGRYKLRWDERALYLLAEIQDDHLSDTYADPLERYWDDDCLEIFIDADGSGGDHFNNYNAFAYHLALDNQVVDIGPDENGDAVAQLYNDHVDSAWKRDLTPPFLVYWEAAIRVFDDSYQHGKDNSPLTLKKGMQLGFMLAYCDADGKDREHFMGSHEITPVNGDKNLGFKDASVFGKLILKGR</sequence>
<evidence type="ECO:0000256" key="1">
    <source>
        <dbReference type="SAM" id="SignalP"/>
    </source>
</evidence>
<proteinExistence type="predicted"/>
<dbReference type="InterPro" id="IPR010502">
    <property type="entry name" value="Carb-bd_dom_fam9"/>
</dbReference>
<name>A0A075P6F5_9ALTE</name>
<keyword evidence="1" id="KW-0732">Signal</keyword>
<reference evidence="3 4" key="1">
    <citation type="submission" date="2014-06" db="EMBL/GenBank/DDBJ databases">
        <title>Genomes of Alteromonas australica, a world apart.</title>
        <authorList>
            <person name="Gonzaga A."/>
            <person name="Lopez-Perez M."/>
            <person name="Rodriguez-Valera F."/>
        </authorList>
    </citation>
    <scope>NUCLEOTIDE SEQUENCE [LARGE SCALE GENOMIC DNA]</scope>
    <source>
        <strain evidence="3 4">H 17</strain>
    </source>
</reference>
<protein>
    <submittedName>
        <fullName evidence="3">Sugar-binding protein</fullName>
    </submittedName>
</protein>